<keyword evidence="3" id="KW-1185">Reference proteome</keyword>
<name>A0A0A2V764_PARBA</name>
<feature type="region of interest" description="Disordered" evidence="1">
    <location>
        <begin position="1"/>
        <end position="32"/>
    </location>
</feature>
<gene>
    <name evidence="2" type="ORF">PAAG_11100</name>
</gene>
<evidence type="ECO:0000313" key="2">
    <source>
        <dbReference type="EMBL" id="KGQ02147.1"/>
    </source>
</evidence>
<evidence type="ECO:0000313" key="3">
    <source>
        <dbReference type="Proteomes" id="UP000002059"/>
    </source>
</evidence>
<reference evidence="2 3" key="1">
    <citation type="journal article" date="2011" name="PLoS Genet.">
        <title>Comparative genomic analysis of human fungal pathogens causing paracoccidioidomycosis.</title>
        <authorList>
            <person name="Desjardins C.A."/>
            <person name="Champion M.D."/>
            <person name="Holder J.W."/>
            <person name="Muszewska A."/>
            <person name="Goldberg J."/>
            <person name="Bailao A.M."/>
            <person name="Brigido M.M."/>
            <person name="Ferreira M.E."/>
            <person name="Garcia A.M."/>
            <person name="Grynberg M."/>
            <person name="Gujja S."/>
            <person name="Heiman D.I."/>
            <person name="Henn M.R."/>
            <person name="Kodira C.D."/>
            <person name="Leon-Narvaez H."/>
            <person name="Longo L.V."/>
            <person name="Ma L.J."/>
            <person name="Malavazi I."/>
            <person name="Matsuo A.L."/>
            <person name="Morais F.V."/>
            <person name="Pereira M."/>
            <person name="Rodriguez-Brito S."/>
            <person name="Sakthikumar S."/>
            <person name="Salem-Izacc S.M."/>
            <person name="Sykes S.M."/>
            <person name="Teixeira M.M."/>
            <person name="Vallejo M.C."/>
            <person name="Walter M.E."/>
            <person name="Yandava C."/>
            <person name="Young S."/>
            <person name="Zeng Q."/>
            <person name="Zucker J."/>
            <person name="Felipe M.S."/>
            <person name="Goldman G.H."/>
            <person name="Haas B.J."/>
            <person name="McEwen J.G."/>
            <person name="Nino-Vega G."/>
            <person name="Puccia R."/>
            <person name="San-Blas G."/>
            <person name="Soares C.M."/>
            <person name="Birren B.W."/>
            <person name="Cuomo C.A."/>
        </authorList>
    </citation>
    <scope>NUCLEOTIDE SEQUENCE [LARGE SCALE GENOMIC DNA]</scope>
    <source>
        <strain evidence="3">ATCC MYA-826 / Pb01</strain>
    </source>
</reference>
<dbReference type="KEGG" id="pbl:PAAG_11100"/>
<dbReference type="GeneID" id="26970221"/>
<feature type="compositionally biased region" description="Basic and acidic residues" evidence="1">
    <location>
        <begin position="69"/>
        <end position="84"/>
    </location>
</feature>
<feature type="region of interest" description="Disordered" evidence="1">
    <location>
        <begin position="52"/>
        <end position="121"/>
    </location>
</feature>
<dbReference type="OrthoDB" id="10567188at2759"/>
<proteinExistence type="predicted"/>
<dbReference type="VEuPathDB" id="FungiDB:PAAG_11100"/>
<evidence type="ECO:0000256" key="1">
    <source>
        <dbReference type="SAM" id="MobiDB-lite"/>
    </source>
</evidence>
<sequence length="121" mass="13490">MRARGIGRVTWEDTIPHQISRGNKADHPRHSKKKMLMKSQFLKTSASVFASPSPALAPIPTRLPQVIQETHRKEKTPSRKEGSEWPHSLYCLSEQALPGQTGNKDQESDDKTSVTLAFSIG</sequence>
<organism evidence="2 3">
    <name type="scientific">Paracoccidioides lutzii (strain ATCC MYA-826 / Pb01)</name>
    <name type="common">Paracoccidioides brasiliensis</name>
    <dbReference type="NCBI Taxonomy" id="502779"/>
    <lineage>
        <taxon>Eukaryota</taxon>
        <taxon>Fungi</taxon>
        <taxon>Dikarya</taxon>
        <taxon>Ascomycota</taxon>
        <taxon>Pezizomycotina</taxon>
        <taxon>Eurotiomycetes</taxon>
        <taxon>Eurotiomycetidae</taxon>
        <taxon>Onygenales</taxon>
        <taxon>Ajellomycetaceae</taxon>
        <taxon>Paracoccidioides</taxon>
    </lineage>
</organism>
<dbReference type="EMBL" id="KN293992">
    <property type="protein sequence ID" value="KGQ02147.1"/>
    <property type="molecule type" value="Genomic_DNA"/>
</dbReference>
<dbReference type="Proteomes" id="UP000002059">
    <property type="component" value="Partially assembled WGS sequence"/>
</dbReference>
<accession>A0A0A2V764</accession>
<dbReference type="RefSeq" id="XP_015703610.1">
    <property type="nucleotide sequence ID" value="XM_015846806.1"/>
</dbReference>
<dbReference type="HOGENOM" id="CLU_2038749_0_0_1"/>
<dbReference type="AlphaFoldDB" id="A0A0A2V764"/>
<protein>
    <submittedName>
        <fullName evidence="2">Uncharacterized protein</fullName>
    </submittedName>
</protein>